<name>A0ABN9WVF4_9DINO</name>
<accession>A0ABN9WVF4</accession>
<evidence type="ECO:0000313" key="2">
    <source>
        <dbReference type="Proteomes" id="UP001189429"/>
    </source>
</evidence>
<gene>
    <name evidence="1" type="ORF">PCOR1329_LOCUS70924</name>
</gene>
<comment type="caution">
    <text evidence="1">The sequence shown here is derived from an EMBL/GenBank/DDBJ whole genome shotgun (WGS) entry which is preliminary data.</text>
</comment>
<evidence type="ECO:0000313" key="1">
    <source>
        <dbReference type="EMBL" id="CAK0890822.1"/>
    </source>
</evidence>
<keyword evidence="2" id="KW-1185">Reference proteome</keyword>
<reference evidence="1" key="1">
    <citation type="submission" date="2023-10" db="EMBL/GenBank/DDBJ databases">
        <authorList>
            <person name="Chen Y."/>
            <person name="Shah S."/>
            <person name="Dougan E. K."/>
            <person name="Thang M."/>
            <person name="Chan C."/>
        </authorList>
    </citation>
    <scope>NUCLEOTIDE SEQUENCE [LARGE SCALE GENOMIC DNA]</scope>
</reference>
<evidence type="ECO:0008006" key="3">
    <source>
        <dbReference type="Google" id="ProtNLM"/>
    </source>
</evidence>
<feature type="non-terminal residue" evidence="1">
    <location>
        <position position="220"/>
    </location>
</feature>
<dbReference type="EMBL" id="CAUYUJ010019392">
    <property type="protein sequence ID" value="CAK0890822.1"/>
    <property type="molecule type" value="Genomic_DNA"/>
</dbReference>
<dbReference type="Proteomes" id="UP001189429">
    <property type="component" value="Unassembled WGS sequence"/>
</dbReference>
<organism evidence="1 2">
    <name type="scientific">Prorocentrum cordatum</name>
    <dbReference type="NCBI Taxonomy" id="2364126"/>
    <lineage>
        <taxon>Eukaryota</taxon>
        <taxon>Sar</taxon>
        <taxon>Alveolata</taxon>
        <taxon>Dinophyceae</taxon>
        <taxon>Prorocentrales</taxon>
        <taxon>Prorocentraceae</taxon>
        <taxon>Prorocentrum</taxon>
    </lineage>
</organism>
<protein>
    <recommendedName>
        <fullName evidence="3">Kinetochore protein Spc24</fullName>
    </recommendedName>
</protein>
<sequence length="220" mass="24647">MDAEDSDADFDDAHVRALCFDVVNTRFHDVQLEADKIVGSSVKSALQEETASITAAFQAKFDRCMAACKKDMDEFPKRMDQQIMAVLQRCDEIRGEIMQVDAKVTEHDRLLGEMQNQIKELQVQTQAGGTTRLHISGDKNPKQIEAEITGRKLRAKLQEAYGSEQKIFFDRDRGWLSLGWDAPCKIEVFPGRGETKILRNPGPIAKYGKSKDLLVEAVGG</sequence>
<proteinExistence type="predicted"/>